<evidence type="ECO:0000256" key="8">
    <source>
        <dbReference type="ARBA" id="ARBA00022837"/>
    </source>
</evidence>
<comment type="cofactor">
    <cofactor evidence="2">
        <name>Ca(2+)</name>
        <dbReference type="ChEBI" id="CHEBI:29108"/>
    </cofactor>
</comment>
<gene>
    <name evidence="17" type="ORF">BU26DRAFT_530355</name>
</gene>
<comment type="similarity">
    <text evidence="3">Belongs to the glycosyl hydrolase 13 family.</text>
</comment>
<feature type="active site" description="Nucleophile" evidence="11">
    <location>
        <position position="218"/>
    </location>
</feature>
<dbReference type="AlphaFoldDB" id="A0A6A6IGZ4"/>
<feature type="domain" description="Glycosyl hydrolase family 13 catalytic" evidence="16">
    <location>
        <begin position="31"/>
        <end position="384"/>
    </location>
</feature>
<evidence type="ECO:0000256" key="10">
    <source>
        <dbReference type="ARBA" id="ARBA00023295"/>
    </source>
</evidence>
<evidence type="ECO:0000256" key="3">
    <source>
        <dbReference type="ARBA" id="ARBA00008061"/>
    </source>
</evidence>
<dbReference type="GO" id="GO:0005509">
    <property type="term" value="F:calcium ion binding"/>
    <property type="evidence" value="ECO:0007669"/>
    <property type="project" value="InterPro"/>
</dbReference>
<keyword evidence="10" id="KW-0326">Glycosidase</keyword>
<feature type="binding site" evidence="14">
    <location>
        <position position="359"/>
    </location>
    <ligand>
        <name>substrate</name>
    </ligand>
</feature>
<dbReference type="SMART" id="SM00642">
    <property type="entry name" value="Aamy"/>
    <property type="match status" value="1"/>
</dbReference>
<sequence length="489" mass="54453">MRLLIAAAVASLIRASAAASAADWRSRSIYQVFTDRFARTDGSTTYPCDVNTNIYCGGTWKGLENKLDYIKNMGFTAIWISPITAQVTEAYHGYYQTDLYNVNEKFGTADELKSLASALHSKGMYLMVDVVPNHMAFAGCPDKVDYGRFKVFNKADHFHSYCPMENMANQTEVEDCWLGNCNMTMPDIKTENQEVADEMNRWINSLVSNYSIDGLRIDSVKNVNKDFFPPWCRSAGVFCMGEVSEGLANYTYPYQRYMDSVLDYPLYYAMTRVFQQQSNMSDLVVNLAACTKNAEAGCKDSTLLGTFLENHDNPRFPYATKDLSLVKNALAFTILSDGIPIVYQGQEQHYDGGDDPGCREALWLSGYNTDAPLYKHVAYLNQIRNHISAKHASYSTYQTNVLSYTSDVIQLRKDAIRTILTNQGEQGGTYTLTTQGMQFTSGATVVDVLTCTKYTANDKGEVDVKMQGGSPSALVEEGSLTGSTMCGYT</sequence>
<dbReference type="GO" id="GO:0004556">
    <property type="term" value="F:alpha-amylase activity"/>
    <property type="evidence" value="ECO:0007669"/>
    <property type="project" value="UniProtKB-EC"/>
</dbReference>
<proteinExistence type="inferred from homology"/>
<feature type="binding site" evidence="14">
    <location>
        <position position="216"/>
    </location>
    <ligand>
        <name>substrate</name>
    </ligand>
</feature>
<dbReference type="PIRSF" id="PIRSF001024">
    <property type="entry name" value="Alph-amyl_fung"/>
    <property type="match status" value="1"/>
</dbReference>
<dbReference type="InterPro" id="IPR013777">
    <property type="entry name" value="A-amylase-like"/>
</dbReference>
<dbReference type="RefSeq" id="XP_033684690.1">
    <property type="nucleotide sequence ID" value="XM_033830960.1"/>
</dbReference>
<reference evidence="17" key="1">
    <citation type="journal article" date="2020" name="Stud. Mycol.">
        <title>101 Dothideomycetes genomes: a test case for predicting lifestyles and emergence of pathogens.</title>
        <authorList>
            <person name="Haridas S."/>
            <person name="Albert R."/>
            <person name="Binder M."/>
            <person name="Bloem J."/>
            <person name="Labutti K."/>
            <person name="Salamov A."/>
            <person name="Andreopoulos B."/>
            <person name="Baker S."/>
            <person name="Barry K."/>
            <person name="Bills G."/>
            <person name="Bluhm B."/>
            <person name="Cannon C."/>
            <person name="Castanera R."/>
            <person name="Culley D."/>
            <person name="Daum C."/>
            <person name="Ezra D."/>
            <person name="Gonzalez J."/>
            <person name="Henrissat B."/>
            <person name="Kuo A."/>
            <person name="Liang C."/>
            <person name="Lipzen A."/>
            <person name="Lutzoni F."/>
            <person name="Magnuson J."/>
            <person name="Mondo S."/>
            <person name="Nolan M."/>
            <person name="Ohm R."/>
            <person name="Pangilinan J."/>
            <person name="Park H.-J."/>
            <person name="Ramirez L."/>
            <person name="Alfaro M."/>
            <person name="Sun H."/>
            <person name="Tritt A."/>
            <person name="Yoshinaga Y."/>
            <person name="Zwiers L.-H."/>
            <person name="Turgeon B."/>
            <person name="Goodwin S."/>
            <person name="Spatafora J."/>
            <person name="Crous P."/>
            <person name="Grigoriev I."/>
        </authorList>
    </citation>
    <scope>NUCLEOTIDE SEQUENCE</scope>
    <source>
        <strain evidence="17">CBS 122368</strain>
    </source>
</reference>
<feature type="binding site" evidence="14">
    <location>
        <position position="312"/>
    </location>
    <ligand>
        <name>substrate</name>
    </ligand>
</feature>
<evidence type="ECO:0000256" key="12">
    <source>
        <dbReference type="PIRSR" id="PIRSR001024-2"/>
    </source>
</evidence>
<feature type="active site" description="Proton donor" evidence="11">
    <location>
        <position position="242"/>
    </location>
</feature>
<feature type="chain" id="PRO_5025476272" description="alpha-amylase" evidence="15">
    <location>
        <begin position="19"/>
        <end position="489"/>
    </location>
</feature>
<dbReference type="Gene3D" id="3.20.20.80">
    <property type="entry name" value="Glycosidases"/>
    <property type="match status" value="1"/>
</dbReference>
<evidence type="ECO:0000256" key="13">
    <source>
        <dbReference type="PIRSR" id="PIRSR001024-4"/>
    </source>
</evidence>
<dbReference type="SUPFAM" id="SSF51011">
    <property type="entry name" value="Glycosyl hydrolase domain"/>
    <property type="match status" value="1"/>
</dbReference>
<keyword evidence="5" id="KW-0479">Metal-binding</keyword>
<feature type="disulfide bond" evidence="13">
    <location>
        <begin position="451"/>
        <end position="486"/>
    </location>
</feature>
<dbReference type="InterPro" id="IPR013780">
    <property type="entry name" value="Glyco_hydro_b"/>
</dbReference>
<dbReference type="CDD" id="cd11319">
    <property type="entry name" value="AmyAc_euk_AmyA"/>
    <property type="match status" value="1"/>
</dbReference>
<evidence type="ECO:0000256" key="6">
    <source>
        <dbReference type="ARBA" id="ARBA00022729"/>
    </source>
</evidence>
<dbReference type="Pfam" id="PF00128">
    <property type="entry name" value="Alpha-amylase"/>
    <property type="match status" value="1"/>
</dbReference>
<keyword evidence="18" id="KW-1185">Reference proteome</keyword>
<evidence type="ECO:0000313" key="17">
    <source>
        <dbReference type="EMBL" id="KAF2249686.1"/>
    </source>
</evidence>
<dbReference type="EC" id="3.2.1.1" evidence="4"/>
<evidence type="ECO:0000256" key="7">
    <source>
        <dbReference type="ARBA" id="ARBA00022801"/>
    </source>
</evidence>
<keyword evidence="13" id="KW-1015">Disulfide bond</keyword>
<evidence type="ECO:0000259" key="16">
    <source>
        <dbReference type="SMART" id="SM00642"/>
    </source>
</evidence>
<feature type="site" description="Transition state stabilizer" evidence="12">
    <location>
        <position position="312"/>
    </location>
</feature>
<dbReference type="GO" id="GO:0016052">
    <property type="term" value="P:carbohydrate catabolic process"/>
    <property type="evidence" value="ECO:0007669"/>
    <property type="project" value="InterPro"/>
</dbReference>
<dbReference type="Proteomes" id="UP000800094">
    <property type="component" value="Unassembled WGS sequence"/>
</dbReference>
<evidence type="ECO:0000256" key="4">
    <source>
        <dbReference type="ARBA" id="ARBA00012595"/>
    </source>
</evidence>
<dbReference type="PANTHER" id="PTHR10357:SF215">
    <property type="entry name" value="ALPHA-AMYLASE 1"/>
    <property type="match status" value="1"/>
</dbReference>
<feature type="binding site" evidence="14">
    <location>
        <position position="134"/>
    </location>
    <ligand>
        <name>substrate</name>
    </ligand>
</feature>
<evidence type="ECO:0000256" key="5">
    <source>
        <dbReference type="ARBA" id="ARBA00022723"/>
    </source>
</evidence>
<evidence type="ECO:0000256" key="9">
    <source>
        <dbReference type="ARBA" id="ARBA00023277"/>
    </source>
</evidence>
<evidence type="ECO:0000313" key="18">
    <source>
        <dbReference type="Proteomes" id="UP000800094"/>
    </source>
</evidence>
<dbReference type="Gene3D" id="2.60.40.1180">
    <property type="entry name" value="Golgi alpha-mannosidase II"/>
    <property type="match status" value="1"/>
</dbReference>
<dbReference type="PANTHER" id="PTHR10357">
    <property type="entry name" value="ALPHA-AMYLASE FAMILY MEMBER"/>
    <property type="match status" value="1"/>
</dbReference>
<feature type="disulfide bond" evidence="13">
    <location>
        <begin position="162"/>
        <end position="176"/>
    </location>
</feature>
<dbReference type="GeneID" id="54584290"/>
<dbReference type="OrthoDB" id="204980at2759"/>
<evidence type="ECO:0000256" key="11">
    <source>
        <dbReference type="PIRSR" id="PIRSR001024-1"/>
    </source>
</evidence>
<dbReference type="SUPFAM" id="SSF51445">
    <property type="entry name" value="(Trans)glycosidases"/>
    <property type="match status" value="1"/>
</dbReference>
<organism evidence="17 18">
    <name type="scientific">Trematosphaeria pertusa</name>
    <dbReference type="NCBI Taxonomy" id="390896"/>
    <lineage>
        <taxon>Eukaryota</taxon>
        <taxon>Fungi</taxon>
        <taxon>Dikarya</taxon>
        <taxon>Ascomycota</taxon>
        <taxon>Pezizomycotina</taxon>
        <taxon>Dothideomycetes</taxon>
        <taxon>Pleosporomycetidae</taxon>
        <taxon>Pleosporales</taxon>
        <taxon>Massarineae</taxon>
        <taxon>Trematosphaeriaceae</taxon>
        <taxon>Trematosphaeria</taxon>
    </lineage>
</organism>
<accession>A0A6A6IGZ4</accession>
<dbReference type="FunFam" id="3.20.20.80:FF:000120">
    <property type="entry name" value="Alpha-amylase A"/>
    <property type="match status" value="1"/>
</dbReference>
<keyword evidence="7 17" id="KW-0378">Hydrolase</keyword>
<keyword evidence="8" id="KW-0106">Calcium</keyword>
<feature type="binding site" evidence="14">
    <location>
        <position position="246"/>
    </location>
    <ligand>
        <name>substrate</name>
    </ligand>
</feature>
<dbReference type="EMBL" id="ML987194">
    <property type="protein sequence ID" value="KAF2249686.1"/>
    <property type="molecule type" value="Genomic_DNA"/>
</dbReference>
<evidence type="ECO:0000256" key="15">
    <source>
        <dbReference type="SAM" id="SignalP"/>
    </source>
</evidence>
<dbReference type="InterPro" id="IPR017853">
    <property type="entry name" value="GH"/>
</dbReference>
<evidence type="ECO:0000256" key="1">
    <source>
        <dbReference type="ARBA" id="ARBA00000548"/>
    </source>
</evidence>
<dbReference type="InterPro" id="IPR006047">
    <property type="entry name" value="GH13_cat_dom"/>
</dbReference>
<keyword evidence="9" id="KW-0119">Carbohydrate metabolism</keyword>
<protein>
    <recommendedName>
        <fullName evidence="4">alpha-amylase</fullName>
        <ecNumber evidence="4">3.2.1.1</ecNumber>
    </recommendedName>
</protein>
<name>A0A6A6IGZ4_9PLEO</name>
<feature type="disulfide bond" evidence="13">
    <location>
        <begin position="48"/>
        <end position="56"/>
    </location>
</feature>
<comment type="catalytic activity">
    <reaction evidence="1">
        <text>Endohydrolysis of (1-&gt;4)-alpha-D-glucosidic linkages in polysaccharides containing three or more (1-&gt;4)-alpha-linked D-glucose units.</text>
        <dbReference type="EC" id="3.2.1.1"/>
    </reaction>
</comment>
<keyword evidence="6 15" id="KW-0732">Signal</keyword>
<evidence type="ECO:0000256" key="14">
    <source>
        <dbReference type="PIRSR" id="PIRSR001024-5"/>
    </source>
</evidence>
<feature type="signal peptide" evidence="15">
    <location>
        <begin position="1"/>
        <end position="18"/>
    </location>
</feature>
<evidence type="ECO:0000256" key="2">
    <source>
        <dbReference type="ARBA" id="ARBA00001913"/>
    </source>
</evidence>